<evidence type="ECO:0000313" key="3">
    <source>
        <dbReference type="EMBL" id="NOV50571.1"/>
    </source>
</evidence>
<evidence type="ECO:0000256" key="1">
    <source>
        <dbReference type="SAM" id="Phobius"/>
    </source>
</evidence>
<keyword evidence="1" id="KW-0472">Membrane</keyword>
<sequence>MLSSHMPFFLVISFIALTISDFSMHSHVSSTSINFSYSMSNIVLLFRFVEFFYVLFPHVKNFLVTRYDCSMFLIYAISFCSLVLCPSHFFGRLEHQV</sequence>
<name>A0A6M2DZT5_XENCH</name>
<dbReference type="AlphaFoldDB" id="A0A6M2DZT5"/>
<keyword evidence="1" id="KW-1133">Transmembrane helix</keyword>
<feature type="transmembrane region" description="Helical" evidence="1">
    <location>
        <begin position="41"/>
        <end position="59"/>
    </location>
</feature>
<reference evidence="3" key="1">
    <citation type="submission" date="2020-03" db="EMBL/GenBank/DDBJ databases">
        <title>Transcriptomic Profiling of the Digestive Tract of the Rat Flea, Xenopsylla cheopis, Following Blood Feeding and Infection with Yersinia pestis.</title>
        <authorList>
            <person name="Bland D.M."/>
            <person name="Martens C.A."/>
            <person name="Virtaneva K."/>
            <person name="Kanakabandi K."/>
            <person name="Long D."/>
            <person name="Rosenke R."/>
            <person name="Saturday G.A."/>
            <person name="Hoyt F.H."/>
            <person name="Bruno D.P."/>
            <person name="Ribeiro J.M.C."/>
            <person name="Hinnebusch J."/>
        </authorList>
    </citation>
    <scope>NUCLEOTIDE SEQUENCE</scope>
</reference>
<evidence type="ECO:0000256" key="2">
    <source>
        <dbReference type="SAM" id="SignalP"/>
    </source>
</evidence>
<proteinExistence type="predicted"/>
<feature type="transmembrane region" description="Helical" evidence="1">
    <location>
        <begin position="71"/>
        <end position="91"/>
    </location>
</feature>
<keyword evidence="2" id="KW-0732">Signal</keyword>
<feature type="chain" id="PRO_5026746711" evidence="2">
    <location>
        <begin position="21"/>
        <end position="97"/>
    </location>
</feature>
<feature type="signal peptide" evidence="2">
    <location>
        <begin position="1"/>
        <end position="20"/>
    </location>
</feature>
<keyword evidence="1" id="KW-0812">Transmembrane</keyword>
<accession>A0A6M2DZT5</accession>
<dbReference type="EMBL" id="GIIL01006845">
    <property type="protein sequence ID" value="NOV50571.1"/>
    <property type="molecule type" value="Transcribed_RNA"/>
</dbReference>
<protein>
    <submittedName>
        <fullName evidence="3">Putative product</fullName>
    </submittedName>
</protein>
<organism evidence="3">
    <name type="scientific">Xenopsylla cheopis</name>
    <name type="common">Oriental rat flea</name>
    <name type="synonym">Pulex cheopis</name>
    <dbReference type="NCBI Taxonomy" id="163159"/>
    <lineage>
        <taxon>Eukaryota</taxon>
        <taxon>Metazoa</taxon>
        <taxon>Ecdysozoa</taxon>
        <taxon>Arthropoda</taxon>
        <taxon>Hexapoda</taxon>
        <taxon>Insecta</taxon>
        <taxon>Pterygota</taxon>
        <taxon>Neoptera</taxon>
        <taxon>Endopterygota</taxon>
        <taxon>Siphonaptera</taxon>
        <taxon>Pulicidae</taxon>
        <taxon>Xenopsyllinae</taxon>
        <taxon>Xenopsylla</taxon>
    </lineage>
</organism>